<dbReference type="GO" id="GO:0003942">
    <property type="term" value="F:N-acetyl-gamma-glutamyl-phosphate reductase activity"/>
    <property type="evidence" value="ECO:0007669"/>
    <property type="project" value="UniProtKB-UniRule"/>
</dbReference>
<feature type="active site" evidence="7 8">
    <location>
        <position position="149"/>
    </location>
</feature>
<dbReference type="PANTHER" id="PTHR32338">
    <property type="entry name" value="N-ACETYL-GAMMA-GLUTAMYL-PHOSPHATE REDUCTASE, CHLOROPLASTIC-RELATED-RELATED"/>
    <property type="match status" value="1"/>
</dbReference>
<name>A0A0M4DGS0_9BACT</name>
<dbReference type="SUPFAM" id="SSF55347">
    <property type="entry name" value="Glyceraldehyde-3-phosphate dehydrogenase-like, C-terminal domain"/>
    <property type="match status" value="1"/>
</dbReference>
<dbReference type="GO" id="GO:0051287">
    <property type="term" value="F:NAD binding"/>
    <property type="evidence" value="ECO:0007669"/>
    <property type="project" value="InterPro"/>
</dbReference>
<dbReference type="KEGG" id="des:DSOUD_1357"/>
<evidence type="ECO:0000256" key="4">
    <source>
        <dbReference type="ARBA" id="ARBA00022857"/>
    </source>
</evidence>
<dbReference type="GO" id="GO:0006526">
    <property type="term" value="P:L-arginine biosynthetic process"/>
    <property type="evidence" value="ECO:0007669"/>
    <property type="project" value="UniProtKB-UniRule"/>
</dbReference>
<dbReference type="Gene3D" id="3.30.360.10">
    <property type="entry name" value="Dihydrodipicolinate Reductase, domain 2"/>
    <property type="match status" value="1"/>
</dbReference>
<evidence type="ECO:0000256" key="6">
    <source>
        <dbReference type="ARBA" id="ARBA00050557"/>
    </source>
</evidence>
<dbReference type="PROSITE" id="PS01224">
    <property type="entry name" value="ARGC"/>
    <property type="match status" value="1"/>
</dbReference>
<keyword evidence="5 7" id="KW-0560">Oxidoreductase</keyword>
<comment type="pathway">
    <text evidence="1 7">Amino-acid biosynthesis; L-arginine biosynthesis; N(2)-acetyl-L-ornithine from L-glutamate: step 3/4.</text>
</comment>
<protein>
    <recommendedName>
        <fullName evidence="7">N-acetyl-gamma-glutamyl-phosphate reductase</fullName>
        <shortName evidence="7">AGPR</shortName>
        <ecNumber evidence="7">1.2.1.38</ecNumber>
    </recommendedName>
    <alternativeName>
        <fullName evidence="7">N-acetyl-glutamate semialdehyde dehydrogenase</fullName>
        <shortName evidence="7">NAGSA dehydrogenase</shortName>
    </alternativeName>
</protein>
<dbReference type="CDD" id="cd23934">
    <property type="entry name" value="AGPR_1_C"/>
    <property type="match status" value="1"/>
</dbReference>
<dbReference type="PATRIC" id="fig|1603606.3.peg.1480"/>
<evidence type="ECO:0000313" key="11">
    <source>
        <dbReference type="Proteomes" id="UP000057158"/>
    </source>
</evidence>
<keyword evidence="7" id="KW-0963">Cytoplasm</keyword>
<feature type="domain" description="Semialdehyde dehydrogenase NAD-binding" evidence="9">
    <location>
        <begin position="3"/>
        <end position="141"/>
    </location>
</feature>
<keyword evidence="2 7" id="KW-0055">Arginine biosynthesis</keyword>
<dbReference type="PANTHER" id="PTHR32338:SF10">
    <property type="entry name" value="N-ACETYL-GAMMA-GLUTAMYL-PHOSPHATE REDUCTASE, CHLOROPLASTIC-RELATED"/>
    <property type="match status" value="1"/>
</dbReference>
<evidence type="ECO:0000256" key="7">
    <source>
        <dbReference type="HAMAP-Rule" id="MF_00150"/>
    </source>
</evidence>
<evidence type="ECO:0000256" key="1">
    <source>
        <dbReference type="ARBA" id="ARBA00004862"/>
    </source>
</evidence>
<dbReference type="Pfam" id="PF01118">
    <property type="entry name" value="Semialdhyde_dh"/>
    <property type="match status" value="1"/>
</dbReference>
<dbReference type="OrthoDB" id="9801289at2"/>
<dbReference type="SMART" id="SM00859">
    <property type="entry name" value="Semialdhyde_dh"/>
    <property type="match status" value="1"/>
</dbReference>
<dbReference type="AlphaFoldDB" id="A0A0M4DGS0"/>
<proteinExistence type="inferred from homology"/>
<dbReference type="RefSeq" id="WP_053550281.1">
    <property type="nucleotide sequence ID" value="NZ_CP010802.1"/>
</dbReference>
<comment type="catalytic activity">
    <reaction evidence="6 7">
        <text>N-acetyl-L-glutamate 5-semialdehyde + phosphate + NADP(+) = N-acetyl-L-glutamyl 5-phosphate + NADPH + H(+)</text>
        <dbReference type="Rhea" id="RHEA:21588"/>
        <dbReference type="ChEBI" id="CHEBI:15378"/>
        <dbReference type="ChEBI" id="CHEBI:29123"/>
        <dbReference type="ChEBI" id="CHEBI:43474"/>
        <dbReference type="ChEBI" id="CHEBI:57783"/>
        <dbReference type="ChEBI" id="CHEBI:57936"/>
        <dbReference type="ChEBI" id="CHEBI:58349"/>
        <dbReference type="EC" id="1.2.1.38"/>
    </reaction>
</comment>
<reference evidence="10 11" key="1">
    <citation type="submission" date="2015-07" db="EMBL/GenBank/DDBJ databases">
        <title>Isolation and Genomic Characterization of a Novel Halophilic Metal-Reducing Deltaproteobacterium from the Deep Subsurface.</title>
        <authorList>
            <person name="Badalamenti J.P."/>
            <person name="Summers Z.M."/>
            <person name="Gralnick J.A."/>
            <person name="Bond D.R."/>
        </authorList>
    </citation>
    <scope>NUCLEOTIDE SEQUENCE [LARGE SCALE GENOMIC DNA]</scope>
    <source>
        <strain evidence="10 11">WTL</strain>
    </source>
</reference>
<dbReference type="EMBL" id="CP010802">
    <property type="protein sequence ID" value="ALC16137.1"/>
    <property type="molecule type" value="Genomic_DNA"/>
</dbReference>
<organism evidence="10 11">
    <name type="scientific">Desulfuromonas soudanensis</name>
    <dbReference type="NCBI Taxonomy" id="1603606"/>
    <lineage>
        <taxon>Bacteria</taxon>
        <taxon>Pseudomonadati</taxon>
        <taxon>Thermodesulfobacteriota</taxon>
        <taxon>Desulfuromonadia</taxon>
        <taxon>Desulfuromonadales</taxon>
        <taxon>Desulfuromonadaceae</taxon>
        <taxon>Desulfuromonas</taxon>
    </lineage>
</organism>
<dbReference type="InterPro" id="IPR050085">
    <property type="entry name" value="AGPR"/>
</dbReference>
<dbReference type="SUPFAM" id="SSF51735">
    <property type="entry name" value="NAD(P)-binding Rossmann-fold domains"/>
    <property type="match status" value="1"/>
</dbReference>
<dbReference type="NCBIfam" id="TIGR01850">
    <property type="entry name" value="argC"/>
    <property type="match status" value="1"/>
</dbReference>
<evidence type="ECO:0000313" key="10">
    <source>
        <dbReference type="EMBL" id="ALC16137.1"/>
    </source>
</evidence>
<accession>A0A0M4DGS0</accession>
<dbReference type="HAMAP" id="MF_00150">
    <property type="entry name" value="ArgC_type1"/>
    <property type="match status" value="1"/>
</dbReference>
<sequence length="345" mass="37035">MIRVAIVGASGYTGVELLRLLENHPGVQVSCVTAGQNAGEEISTLFPSLIERISLRCEETDVALVADRADFVFTALPHQTAMAVVPGFLDAGKKVVDLSADYRLQNVAEYEAWYQKHSSPHLLAEAVYGLPEISRKQVATARLVANPGCYPTSVALALAPLLREGLVDLDSLIIDSKSGTSGAGRSAKVGSLFCEVNEGFKAYSVGNHRHTPEIEQTLSALAGRKVLVNFTPHLLPVNRGILSTCYANLGKAASTAELLELYRDHYRQEFFVRVLGEGNLPNVAYVRGSNFCDIGLVSDPRTGRVIVVSAIDNLVKGAAGQAVQNMNLMLGFDEKAGLTALPLFP</sequence>
<dbReference type="EC" id="1.2.1.38" evidence="7"/>
<keyword evidence="3 7" id="KW-0028">Amino-acid biosynthesis</keyword>
<dbReference type="Proteomes" id="UP000057158">
    <property type="component" value="Chromosome"/>
</dbReference>
<evidence type="ECO:0000256" key="3">
    <source>
        <dbReference type="ARBA" id="ARBA00022605"/>
    </source>
</evidence>
<keyword evidence="11" id="KW-1185">Reference proteome</keyword>
<comment type="similarity">
    <text evidence="7">Belongs to the NAGSA dehydrogenase family. Type 1 subfamily.</text>
</comment>
<dbReference type="InterPro" id="IPR036291">
    <property type="entry name" value="NAD(P)-bd_dom_sf"/>
</dbReference>
<comment type="subcellular location">
    <subcellularLocation>
        <location evidence="7">Cytoplasm</location>
    </subcellularLocation>
</comment>
<dbReference type="InterPro" id="IPR058924">
    <property type="entry name" value="AGPR_dimerisation_dom"/>
</dbReference>
<comment type="function">
    <text evidence="7">Catalyzes the NADPH-dependent reduction of N-acetyl-5-glutamyl phosphate to yield N-acetyl-L-glutamate 5-semialdehyde.</text>
</comment>
<evidence type="ECO:0000256" key="5">
    <source>
        <dbReference type="ARBA" id="ARBA00023002"/>
    </source>
</evidence>
<evidence type="ECO:0000259" key="9">
    <source>
        <dbReference type="SMART" id="SM00859"/>
    </source>
</evidence>
<dbReference type="FunFam" id="3.30.360.10:FF:000014">
    <property type="entry name" value="N-acetyl-gamma-glutamyl-phosphate reductase"/>
    <property type="match status" value="1"/>
</dbReference>
<evidence type="ECO:0000256" key="2">
    <source>
        <dbReference type="ARBA" id="ARBA00022571"/>
    </source>
</evidence>
<gene>
    <name evidence="7 10" type="primary">argC</name>
    <name evidence="10" type="ORF">DSOUD_1357</name>
</gene>
<keyword evidence="4 7" id="KW-0521">NADP</keyword>
<dbReference type="GO" id="GO:0005737">
    <property type="term" value="C:cytoplasm"/>
    <property type="evidence" value="ECO:0007669"/>
    <property type="project" value="UniProtKB-SubCell"/>
</dbReference>
<dbReference type="GO" id="GO:0070401">
    <property type="term" value="F:NADP+ binding"/>
    <property type="evidence" value="ECO:0007669"/>
    <property type="project" value="InterPro"/>
</dbReference>
<dbReference type="STRING" id="1603606.DSOUD_1357"/>
<dbReference type="InterPro" id="IPR000706">
    <property type="entry name" value="AGPR_type-1"/>
</dbReference>
<dbReference type="CDD" id="cd17895">
    <property type="entry name" value="AGPR_1_N"/>
    <property type="match status" value="1"/>
</dbReference>
<evidence type="ECO:0000256" key="8">
    <source>
        <dbReference type="PROSITE-ProRule" id="PRU10010"/>
    </source>
</evidence>
<dbReference type="Gene3D" id="3.40.50.720">
    <property type="entry name" value="NAD(P)-binding Rossmann-like Domain"/>
    <property type="match status" value="1"/>
</dbReference>
<dbReference type="InterPro" id="IPR023013">
    <property type="entry name" value="AGPR_AS"/>
</dbReference>
<dbReference type="UniPathway" id="UPA00068">
    <property type="reaction ID" value="UER00108"/>
</dbReference>
<dbReference type="Pfam" id="PF22698">
    <property type="entry name" value="Semialdhyde_dhC_1"/>
    <property type="match status" value="1"/>
</dbReference>
<dbReference type="InterPro" id="IPR000534">
    <property type="entry name" value="Semialdehyde_DH_NAD-bd"/>
</dbReference>